<dbReference type="EMBL" id="OM869507">
    <property type="protein sequence ID" value="UPW40849.1"/>
    <property type="molecule type" value="Genomic_DNA"/>
</dbReference>
<evidence type="ECO:0000313" key="1">
    <source>
        <dbReference type="EMBL" id="UPW40849.1"/>
    </source>
</evidence>
<protein>
    <submittedName>
        <fullName evidence="1">Uncharacterized protein</fullName>
    </submittedName>
</protein>
<accession>A0A976N096</accession>
<organism evidence="1">
    <name type="scientific">Sigmofec virus UA08Rod_6488</name>
    <dbReference type="NCBI Taxonomy" id="2929232"/>
    <lineage>
        <taxon>Viruses</taxon>
        <taxon>Monodnaviria</taxon>
        <taxon>Sangervirae</taxon>
        <taxon>Phixviricota</taxon>
        <taxon>Malgrandaviricetes</taxon>
        <taxon>Petitvirales</taxon>
        <taxon>Microviridae</taxon>
    </lineage>
</organism>
<sequence length="69" mass="8119">MFEVCLTQKDGKHIVYGFFGKCCDWRIVRELDDAPMLSIDVKYFGKSCDEKVGIYLEEAIEYIIKEFEI</sequence>
<reference evidence="1" key="1">
    <citation type="submission" date="2022-02" db="EMBL/GenBank/DDBJ databases">
        <title>Towards deciphering the DNA virus diversity associated with rodent species in the families Cricetidae and Heteromyidae.</title>
        <authorList>
            <person name="Lund M."/>
            <person name="Larsen B.B."/>
            <person name="Gryseels S."/>
            <person name="Kraberger S."/>
            <person name="Rowsey D.M."/>
            <person name="Steger L."/>
            <person name="Yule K.M."/>
            <person name="Upham N.S."/>
            <person name="Worobey M."/>
            <person name="Van Doorslaer K."/>
            <person name="Varsani A."/>
        </authorList>
    </citation>
    <scope>NUCLEOTIDE SEQUENCE</scope>
    <source>
        <strain evidence="1">UA08Rod_6488</strain>
    </source>
</reference>
<proteinExistence type="predicted"/>
<name>A0A976N096_9VIRU</name>